<dbReference type="HOGENOM" id="CLU_005126_9_3_5"/>
<feature type="transmembrane region" description="Helical" evidence="11">
    <location>
        <begin position="88"/>
        <end position="111"/>
    </location>
</feature>
<dbReference type="KEGG" id="nri:NRI_0853"/>
<dbReference type="GO" id="GO:0005886">
    <property type="term" value="C:plasma membrane"/>
    <property type="evidence" value="ECO:0007669"/>
    <property type="project" value="TreeGrafter"/>
</dbReference>
<keyword evidence="7" id="KW-0630">Potassium</keyword>
<evidence type="ECO:0000256" key="2">
    <source>
        <dbReference type="ARBA" id="ARBA00005551"/>
    </source>
</evidence>
<dbReference type="eggNOG" id="COG0475">
    <property type="taxonomic scope" value="Bacteria"/>
</dbReference>
<name>C6V602_NEORI</name>
<gene>
    <name evidence="13" type="ordered locus">NRI_0853</name>
</gene>
<dbReference type="Pfam" id="PF00999">
    <property type="entry name" value="Na_H_Exchanger"/>
    <property type="match status" value="1"/>
</dbReference>
<evidence type="ECO:0000256" key="4">
    <source>
        <dbReference type="ARBA" id="ARBA00022449"/>
    </source>
</evidence>
<comment type="similarity">
    <text evidence="2">Belongs to the monovalent cation:proton antiporter 2 (CPA2) transporter (TC 2.A.37) family.</text>
</comment>
<reference evidence="13 14" key="1">
    <citation type="journal article" date="2009" name="Nucleic Acids Res.">
        <title>Analysis of complete genome sequence of Neorickettsia risticii: causative agent of Potomac horse fever.</title>
        <authorList>
            <person name="Lin M."/>
            <person name="Zhang C."/>
            <person name="Gibson K."/>
            <person name="Rikihisa Y."/>
        </authorList>
    </citation>
    <scope>NUCLEOTIDE SEQUENCE [LARGE SCALE GENOMIC DNA]</scope>
    <source>
        <strain evidence="13 14">Illinois</strain>
    </source>
</reference>
<dbReference type="InterPro" id="IPR036291">
    <property type="entry name" value="NAD(P)-bd_dom_sf"/>
</dbReference>
<accession>C6V602</accession>
<evidence type="ECO:0000256" key="7">
    <source>
        <dbReference type="ARBA" id="ARBA00022958"/>
    </source>
</evidence>
<dbReference type="InterPro" id="IPR004771">
    <property type="entry name" value="K/H_exchanger"/>
</dbReference>
<evidence type="ECO:0000256" key="10">
    <source>
        <dbReference type="ARBA" id="ARBA00023136"/>
    </source>
</evidence>
<keyword evidence="8 11" id="KW-1133">Transmembrane helix</keyword>
<dbReference type="NCBIfam" id="TIGR00932">
    <property type="entry name" value="2a37"/>
    <property type="match status" value="1"/>
</dbReference>
<dbReference type="GO" id="GO:0015297">
    <property type="term" value="F:antiporter activity"/>
    <property type="evidence" value="ECO:0007669"/>
    <property type="project" value="UniProtKB-KW"/>
</dbReference>
<feature type="transmembrane region" description="Helical" evidence="11">
    <location>
        <begin position="217"/>
        <end position="235"/>
    </location>
</feature>
<evidence type="ECO:0000256" key="9">
    <source>
        <dbReference type="ARBA" id="ARBA00023065"/>
    </source>
</evidence>
<dbReference type="AlphaFoldDB" id="C6V602"/>
<dbReference type="Gene3D" id="3.40.50.720">
    <property type="entry name" value="NAD(P)-binding Rossmann-like Domain"/>
    <property type="match status" value="1"/>
</dbReference>
<dbReference type="InterPro" id="IPR006153">
    <property type="entry name" value="Cation/H_exchanger_TM"/>
</dbReference>
<dbReference type="PANTHER" id="PTHR46157:SF4">
    <property type="entry name" value="K(+) EFFLUX ANTIPORTER 3, CHLOROPLASTIC"/>
    <property type="match status" value="1"/>
</dbReference>
<dbReference type="STRING" id="434131.NRI_0853"/>
<keyword evidence="4" id="KW-0050">Antiport</keyword>
<evidence type="ECO:0000256" key="11">
    <source>
        <dbReference type="SAM" id="Phobius"/>
    </source>
</evidence>
<dbReference type="Proteomes" id="UP000001627">
    <property type="component" value="Chromosome"/>
</dbReference>
<evidence type="ECO:0000256" key="5">
    <source>
        <dbReference type="ARBA" id="ARBA00022538"/>
    </source>
</evidence>
<keyword evidence="10 11" id="KW-0472">Membrane</keyword>
<dbReference type="RefSeq" id="WP_015816694.1">
    <property type="nucleotide sequence ID" value="NC_013009.1"/>
</dbReference>
<protein>
    <submittedName>
        <fullName evidence="13">Glutathione-regulated potassium-efflux system protein</fullName>
    </submittedName>
</protein>
<feature type="transmembrane region" description="Helical" evidence="11">
    <location>
        <begin position="149"/>
        <end position="171"/>
    </location>
</feature>
<keyword evidence="3" id="KW-0813">Transport</keyword>
<evidence type="ECO:0000259" key="12">
    <source>
        <dbReference type="PROSITE" id="PS51201"/>
    </source>
</evidence>
<organism evidence="13 14">
    <name type="scientific">Neorickettsia risticii (strain Illinois)</name>
    <dbReference type="NCBI Taxonomy" id="434131"/>
    <lineage>
        <taxon>Bacteria</taxon>
        <taxon>Pseudomonadati</taxon>
        <taxon>Pseudomonadota</taxon>
        <taxon>Alphaproteobacteria</taxon>
        <taxon>Rickettsiales</taxon>
        <taxon>Anaplasmataceae</taxon>
        <taxon>Neorickettsia</taxon>
    </lineage>
</organism>
<dbReference type="FunFam" id="3.40.50.720:FF:000036">
    <property type="entry name" value="Glutathione-regulated potassium-efflux system protein KefB"/>
    <property type="match status" value="1"/>
</dbReference>
<dbReference type="OrthoDB" id="9781411at2"/>
<dbReference type="eggNOG" id="COG1226">
    <property type="taxonomic scope" value="Bacteria"/>
</dbReference>
<keyword evidence="5" id="KW-0633">Potassium transport</keyword>
<dbReference type="SUPFAM" id="SSF51735">
    <property type="entry name" value="NAD(P)-binding Rossmann-fold domains"/>
    <property type="match status" value="1"/>
</dbReference>
<dbReference type="InterPro" id="IPR038770">
    <property type="entry name" value="Na+/solute_symporter_sf"/>
</dbReference>
<comment type="subcellular location">
    <subcellularLocation>
        <location evidence="1">Endomembrane system</location>
        <topology evidence="1">Multi-pass membrane protein</topology>
    </subcellularLocation>
</comment>
<dbReference type="PROSITE" id="PS51201">
    <property type="entry name" value="RCK_N"/>
    <property type="match status" value="1"/>
</dbReference>
<keyword evidence="14" id="KW-1185">Reference proteome</keyword>
<dbReference type="EMBL" id="CP001431">
    <property type="protein sequence ID" value="ACT69814.1"/>
    <property type="molecule type" value="Genomic_DNA"/>
</dbReference>
<dbReference type="GO" id="GO:1902600">
    <property type="term" value="P:proton transmembrane transport"/>
    <property type="evidence" value="ECO:0007669"/>
    <property type="project" value="InterPro"/>
</dbReference>
<evidence type="ECO:0000313" key="13">
    <source>
        <dbReference type="EMBL" id="ACT69814.1"/>
    </source>
</evidence>
<dbReference type="GO" id="GO:0012505">
    <property type="term" value="C:endomembrane system"/>
    <property type="evidence" value="ECO:0007669"/>
    <property type="project" value="UniProtKB-SubCell"/>
</dbReference>
<dbReference type="InterPro" id="IPR003148">
    <property type="entry name" value="RCK_N"/>
</dbReference>
<feature type="transmembrane region" description="Helical" evidence="11">
    <location>
        <begin position="6"/>
        <end position="26"/>
    </location>
</feature>
<feature type="domain" description="RCK N-terminal" evidence="12">
    <location>
        <begin position="411"/>
        <end position="528"/>
    </location>
</feature>
<keyword evidence="6 11" id="KW-0812">Transmembrane</keyword>
<keyword evidence="9" id="KW-0406">Ion transport</keyword>
<evidence type="ECO:0000256" key="1">
    <source>
        <dbReference type="ARBA" id="ARBA00004127"/>
    </source>
</evidence>
<dbReference type="GO" id="GO:0008324">
    <property type="term" value="F:monoatomic cation transmembrane transporter activity"/>
    <property type="evidence" value="ECO:0007669"/>
    <property type="project" value="InterPro"/>
</dbReference>
<dbReference type="GO" id="GO:0006813">
    <property type="term" value="P:potassium ion transport"/>
    <property type="evidence" value="ECO:0007669"/>
    <property type="project" value="UniProtKB-KW"/>
</dbReference>
<sequence>MFDDGITLFQVIALLSTAVLVVALFLKLNISPILGYFVAGAVLGTHGFKIVAFSSPMETFAEFGIVFLLFLIGLELTLDRIMSMRLHVFGLGTLQVIITALLIILICRVFGNSSSASIIIGCAFALSSTAIVLQVLQETGMESNQVGRLSIAVLLMQDFTVVPLLVLVALLGNNAPQNLLLPIAMSLIRAGLVLLLIFVAGRLLLRPFFKIIASTKSSELFIATTLLIVLGAAYITEKLELSMAMGAFVAGLLLAETEYRHEVEQVIFPFKSLLLGLFFMTVGMSIDLRMLAENIGLITGVALALMTLKASIVIGLAKLFGFKTGPAINAGLLLAQGSEFALILFKLDSSTTILDASMVNILVSSVTMSMAFTPLFSSIGAMVANKLEAPDRIVEEEELIHLMRASVADIDNHVVIAGFGRVGRMVARMLSEERINYIAIDVDSKIVERAQDEGFPIFKGNINKPATLEAIAADRASTIVLSMQNGVTSKKAVALISQSFPHATIVARVADFSDIRTYRKLGAHKLVPETYETGLQIGAEVLQSVGLGSFAIASLKERFRACDYAIPKSIAKEEEPPS</sequence>
<feature type="transmembrane region" description="Helical" evidence="11">
    <location>
        <begin position="33"/>
        <end position="53"/>
    </location>
</feature>
<evidence type="ECO:0000313" key="14">
    <source>
        <dbReference type="Proteomes" id="UP000001627"/>
    </source>
</evidence>
<feature type="transmembrane region" description="Helical" evidence="11">
    <location>
        <begin position="183"/>
        <end position="205"/>
    </location>
</feature>
<evidence type="ECO:0000256" key="8">
    <source>
        <dbReference type="ARBA" id="ARBA00022989"/>
    </source>
</evidence>
<feature type="transmembrane region" description="Helical" evidence="11">
    <location>
        <begin position="298"/>
        <end position="320"/>
    </location>
</feature>
<proteinExistence type="inferred from homology"/>
<dbReference type="PANTHER" id="PTHR46157">
    <property type="entry name" value="K(+) EFFLUX ANTIPORTER 3, CHLOROPLASTIC"/>
    <property type="match status" value="1"/>
</dbReference>
<evidence type="ECO:0000256" key="3">
    <source>
        <dbReference type="ARBA" id="ARBA00022448"/>
    </source>
</evidence>
<dbReference type="Gene3D" id="1.20.1530.20">
    <property type="match status" value="1"/>
</dbReference>
<feature type="transmembrane region" description="Helical" evidence="11">
    <location>
        <begin position="266"/>
        <end position="286"/>
    </location>
</feature>
<evidence type="ECO:0000256" key="6">
    <source>
        <dbReference type="ARBA" id="ARBA00022692"/>
    </source>
</evidence>
<dbReference type="Pfam" id="PF02254">
    <property type="entry name" value="TrkA_N"/>
    <property type="match status" value="1"/>
</dbReference>
<feature type="transmembrane region" description="Helical" evidence="11">
    <location>
        <begin position="59"/>
        <end position="76"/>
    </location>
</feature>
<feature type="transmembrane region" description="Helical" evidence="11">
    <location>
        <begin position="117"/>
        <end position="137"/>
    </location>
</feature>